<evidence type="ECO:0000313" key="1">
    <source>
        <dbReference type="EMBL" id="PRI12652.1"/>
    </source>
</evidence>
<evidence type="ECO:0000313" key="2">
    <source>
        <dbReference type="Proteomes" id="UP000238650"/>
    </source>
</evidence>
<comment type="caution">
    <text evidence="1">The sequence shown here is derived from an EMBL/GenBank/DDBJ whole genome shotgun (WGS) entry which is preliminary data.</text>
</comment>
<dbReference type="Proteomes" id="UP000238650">
    <property type="component" value="Unassembled WGS sequence"/>
</dbReference>
<gene>
    <name evidence="1" type="ORF">B4915_00205</name>
</gene>
<dbReference type="AlphaFoldDB" id="A0A2S9QSV6"/>
<organism evidence="1 2">
    <name type="scientific">Leucobacter massiliensis</name>
    <dbReference type="NCBI Taxonomy" id="1686285"/>
    <lineage>
        <taxon>Bacteria</taxon>
        <taxon>Bacillati</taxon>
        <taxon>Actinomycetota</taxon>
        <taxon>Actinomycetes</taxon>
        <taxon>Micrococcales</taxon>
        <taxon>Microbacteriaceae</taxon>
        <taxon>Leucobacter</taxon>
    </lineage>
</organism>
<dbReference type="EMBL" id="MWZD01000007">
    <property type="protein sequence ID" value="PRI12652.1"/>
    <property type="molecule type" value="Genomic_DNA"/>
</dbReference>
<protein>
    <submittedName>
        <fullName evidence="1">Uncharacterized protein</fullName>
    </submittedName>
</protein>
<proteinExistence type="predicted"/>
<accession>A0A2S9QSV6</accession>
<keyword evidence="2" id="KW-1185">Reference proteome</keyword>
<sequence length="236" mass="26694">MIEYVNGHFISMASEVAAQAPVIFEQKNKFVAHHKRTFYERKHYVKFRMNGVYQFASDCSNTQLTIWAQEILSTYLTDEKFSELSHAALALFDGSEITPEVLEPFGNLNIMIDGQPMAITVGKQGSTGITTRTPGEENALNWIHFRMLCDAEELLENPDLITSHEADFIKGLVARIRERELTARNVDEMTLSTETPDGIHSIETVSSSEYLFVSEQFTEETVINYIAMARSALTQI</sequence>
<reference evidence="1 2" key="1">
    <citation type="journal article" date="2017" name="New Microbes New Infect">
        <title>Genome sequence of 'Leucobacter massiliensis' sp. nov. isolated from human pharynx after travel to the 2014 Hajj.</title>
        <authorList>
            <person name="Leangapichart T."/>
            <person name="Gautret P."/>
            <person name="Nguyen T.T."/>
            <person name="Armstrong N."/>
            <person name="Rolain J.M."/>
        </authorList>
    </citation>
    <scope>NUCLEOTIDE SEQUENCE [LARGE SCALE GENOMIC DNA]</scope>
    <source>
        <strain evidence="1 2">122RC15</strain>
    </source>
</reference>
<name>A0A2S9QSV6_9MICO</name>